<dbReference type="InterPro" id="IPR010461">
    <property type="entry name" value="ComK"/>
</dbReference>
<dbReference type="Pfam" id="PF06338">
    <property type="entry name" value="ComK"/>
    <property type="match status" value="1"/>
</dbReference>
<organism evidence="1 2">
    <name type="scientific">Salipaludibacillus aurantiacus</name>
    <dbReference type="NCBI Taxonomy" id="1601833"/>
    <lineage>
        <taxon>Bacteria</taxon>
        <taxon>Bacillati</taxon>
        <taxon>Bacillota</taxon>
        <taxon>Bacilli</taxon>
        <taxon>Bacillales</taxon>
        <taxon>Bacillaceae</taxon>
    </lineage>
</organism>
<gene>
    <name evidence="1" type="ORF">SAMN05518684_107151</name>
</gene>
<keyword evidence="2" id="KW-1185">Reference proteome</keyword>
<dbReference type="GO" id="GO:0030420">
    <property type="term" value="P:establishment of competence for transformation"/>
    <property type="evidence" value="ECO:0007669"/>
    <property type="project" value="InterPro"/>
</dbReference>
<name>A0A1H9UEH7_9BACI</name>
<evidence type="ECO:0000313" key="2">
    <source>
        <dbReference type="Proteomes" id="UP000198571"/>
    </source>
</evidence>
<dbReference type="Proteomes" id="UP000198571">
    <property type="component" value="Unassembled WGS sequence"/>
</dbReference>
<reference evidence="2" key="1">
    <citation type="submission" date="2016-10" db="EMBL/GenBank/DDBJ databases">
        <authorList>
            <person name="Varghese N."/>
            <person name="Submissions S."/>
        </authorList>
    </citation>
    <scope>NUCLEOTIDE SEQUENCE [LARGE SCALE GENOMIC DNA]</scope>
    <source>
        <strain evidence="2">S9</strain>
    </source>
</reference>
<dbReference type="STRING" id="1601833.SAMN05518684_107151"/>
<dbReference type="OrthoDB" id="2417337at2"/>
<proteinExistence type="predicted"/>
<evidence type="ECO:0000313" key="1">
    <source>
        <dbReference type="EMBL" id="SES07574.1"/>
    </source>
</evidence>
<dbReference type="AlphaFoldDB" id="A0A1H9UEH7"/>
<dbReference type="EMBL" id="FOGT01000007">
    <property type="protein sequence ID" value="SES07574.1"/>
    <property type="molecule type" value="Genomic_DNA"/>
</dbReference>
<protein>
    <submittedName>
        <fullName evidence="1">Competence protein ComK</fullName>
    </submittedName>
</protein>
<accession>A0A1H9UEH7</accession>
<sequence length="160" mass="18424">MMKEKLYKNYLIHSKTLAILPSKQLGFDSIVLEADREIPVRRTAIQIIDDTCIDGLSTYQGRRRAVAKILKAFQKLPIILNEKERIITFPTVSPENMECVWICFNNVSSYTPSPSDEDTTSITFYNGKLLNVPVKYHVIHRQMGRGAKLYYYCFRPPFGA</sequence>